<dbReference type="EMBL" id="MHQM01000028">
    <property type="protein sequence ID" value="OHA03346.1"/>
    <property type="molecule type" value="Genomic_DNA"/>
</dbReference>
<accession>A0A1G2KVA9</accession>
<evidence type="ECO:0000313" key="2">
    <source>
        <dbReference type="Proteomes" id="UP000178510"/>
    </source>
</evidence>
<protein>
    <submittedName>
        <fullName evidence="1">Uncharacterized protein</fullName>
    </submittedName>
</protein>
<gene>
    <name evidence="1" type="ORF">A3J58_01245</name>
</gene>
<proteinExistence type="predicted"/>
<dbReference type="AlphaFoldDB" id="A0A1G2KVA9"/>
<dbReference type="Proteomes" id="UP000178510">
    <property type="component" value="Unassembled WGS sequence"/>
</dbReference>
<dbReference type="STRING" id="1802274.A3J58_01245"/>
<sequence length="350" mass="38527">MTVLSSASKKNFIVAACIILLATAALLSGFVLSSKTVTVLRKTASLSPAEFRSLEPDVRLEAIERIASEKGIKEAQAMIRAAYPDEQNADHELGHRIGEMAFQQSGFDGLAYCDASLAFGCFHGVAFAAVKKYGLRDDIAQKFWDGCQRQTTPGNCLHGLGHAITVVKNYNLIPAFEECERILTSDNDRFWCYDGVVMEDITRTLAGRQNPYASLTDPRAPCNTFPKKYEAVCVRNHITFVKERMSLSYEEMLELCESYADGVTVRECVHMTGNAVAGSRQNPGDVINLCGNARSAYRQSCLEGGVVKFSMGGDFAHARELCVTLDPGEAQQACFSKIDQFKHERDTTDI</sequence>
<organism evidence="1 2">
    <name type="scientific">Candidatus Sungbacteria bacterium RIFCSPHIGHO2_02_FULL_52_23</name>
    <dbReference type="NCBI Taxonomy" id="1802274"/>
    <lineage>
        <taxon>Bacteria</taxon>
        <taxon>Candidatus Sungiibacteriota</taxon>
    </lineage>
</organism>
<reference evidence="1 2" key="1">
    <citation type="journal article" date="2016" name="Nat. Commun.">
        <title>Thousands of microbial genomes shed light on interconnected biogeochemical processes in an aquifer system.</title>
        <authorList>
            <person name="Anantharaman K."/>
            <person name="Brown C.T."/>
            <person name="Hug L.A."/>
            <person name="Sharon I."/>
            <person name="Castelle C.J."/>
            <person name="Probst A.J."/>
            <person name="Thomas B.C."/>
            <person name="Singh A."/>
            <person name="Wilkins M.J."/>
            <person name="Karaoz U."/>
            <person name="Brodie E.L."/>
            <person name="Williams K.H."/>
            <person name="Hubbard S.S."/>
            <person name="Banfield J.F."/>
        </authorList>
    </citation>
    <scope>NUCLEOTIDE SEQUENCE [LARGE SCALE GENOMIC DNA]</scope>
</reference>
<comment type="caution">
    <text evidence="1">The sequence shown here is derived from an EMBL/GenBank/DDBJ whole genome shotgun (WGS) entry which is preliminary data.</text>
</comment>
<name>A0A1G2KVA9_9BACT</name>
<evidence type="ECO:0000313" key="1">
    <source>
        <dbReference type="EMBL" id="OHA03346.1"/>
    </source>
</evidence>